<comment type="caution">
    <text evidence="4">The sequence shown here is derived from an EMBL/GenBank/DDBJ whole genome shotgun (WGS) entry which is preliminary data.</text>
</comment>
<dbReference type="Gene3D" id="3.40.50.720">
    <property type="entry name" value="NAD(P)-binding Rossmann-like Domain"/>
    <property type="match status" value="1"/>
</dbReference>
<dbReference type="PRINTS" id="PR00080">
    <property type="entry name" value="SDRFAMILY"/>
</dbReference>
<dbReference type="Proteomes" id="UP000658278">
    <property type="component" value="Unassembled WGS sequence"/>
</dbReference>
<dbReference type="AlphaFoldDB" id="A0A934VER8"/>
<dbReference type="InterPro" id="IPR036291">
    <property type="entry name" value="NAD(P)-bd_dom_sf"/>
</dbReference>
<evidence type="ECO:0000313" key="5">
    <source>
        <dbReference type="Proteomes" id="UP000658278"/>
    </source>
</evidence>
<name>A0A934VER8_9BACT</name>
<sequence>MAFGADAGAVRSILVTGGNGGLGLAIGRWFLEQDEETRVWLGVRSSRVKAEALAAEFGGRCELVGLEVTDRENWEAAVARISAKDGRLDVLVNNAGVHRDSLLATMSDEDWSSVISSNLDSVFYGCRAVIRTMMGQRFGRIINIASLSALLPPVGQTNYAAAKAGVVTLSQTLAKEVARAGITVNAILPGYIETEALSDMDSDAAKRAKSGIPMRRFGRPEEVAAAVGFLACQDAGYITGSALKIDGGIF</sequence>
<evidence type="ECO:0000256" key="2">
    <source>
        <dbReference type="ARBA" id="ARBA00023002"/>
    </source>
</evidence>
<dbReference type="SUPFAM" id="SSF51735">
    <property type="entry name" value="NAD(P)-binding Rossmann-fold domains"/>
    <property type="match status" value="1"/>
</dbReference>
<dbReference type="InterPro" id="IPR002347">
    <property type="entry name" value="SDR_fam"/>
</dbReference>
<dbReference type="PROSITE" id="PS00061">
    <property type="entry name" value="ADH_SHORT"/>
    <property type="match status" value="1"/>
</dbReference>
<proteinExistence type="inferred from homology"/>
<dbReference type="InterPro" id="IPR057326">
    <property type="entry name" value="KR_dom"/>
</dbReference>
<dbReference type="PANTHER" id="PTHR42760:SF135">
    <property type="entry name" value="BLL7886 PROTEIN"/>
    <property type="match status" value="1"/>
</dbReference>
<dbReference type="GO" id="GO:0016616">
    <property type="term" value="F:oxidoreductase activity, acting on the CH-OH group of donors, NAD or NADP as acceptor"/>
    <property type="evidence" value="ECO:0007669"/>
    <property type="project" value="UniProtKB-ARBA"/>
</dbReference>
<reference evidence="4" key="1">
    <citation type="submission" date="2021-01" db="EMBL/GenBank/DDBJ databases">
        <title>Modified the classification status of verrucomicrobia.</title>
        <authorList>
            <person name="Feng X."/>
        </authorList>
    </citation>
    <scope>NUCLEOTIDE SEQUENCE</scope>
    <source>
        <strain evidence="4">KCTC 22201</strain>
    </source>
</reference>
<dbReference type="Pfam" id="PF13561">
    <property type="entry name" value="adh_short_C2"/>
    <property type="match status" value="1"/>
</dbReference>
<keyword evidence="2" id="KW-0560">Oxidoreductase</keyword>
<accession>A0A934VER8</accession>
<keyword evidence="5" id="KW-1185">Reference proteome</keyword>
<dbReference type="InterPro" id="IPR020904">
    <property type="entry name" value="Sc_DH/Rdtase_CS"/>
</dbReference>
<dbReference type="GO" id="GO:0030497">
    <property type="term" value="P:fatty acid elongation"/>
    <property type="evidence" value="ECO:0007669"/>
    <property type="project" value="TreeGrafter"/>
</dbReference>
<evidence type="ECO:0000256" key="1">
    <source>
        <dbReference type="ARBA" id="ARBA00006484"/>
    </source>
</evidence>
<evidence type="ECO:0000313" key="4">
    <source>
        <dbReference type="EMBL" id="MBK1827614.1"/>
    </source>
</evidence>
<dbReference type="PRINTS" id="PR00081">
    <property type="entry name" value="GDHRDH"/>
</dbReference>
<protein>
    <submittedName>
        <fullName evidence="4">3-oxoacyl-ACP reductase FabG</fullName>
    </submittedName>
</protein>
<dbReference type="NCBIfam" id="NF009466">
    <property type="entry name" value="PRK12826.1-2"/>
    <property type="match status" value="1"/>
</dbReference>
<dbReference type="SMART" id="SM00822">
    <property type="entry name" value="PKS_KR"/>
    <property type="match status" value="1"/>
</dbReference>
<feature type="domain" description="Ketoreductase" evidence="3">
    <location>
        <begin position="11"/>
        <end position="190"/>
    </location>
</feature>
<dbReference type="FunFam" id="3.40.50.720:FF:000173">
    <property type="entry name" value="3-oxoacyl-[acyl-carrier protein] reductase"/>
    <property type="match status" value="1"/>
</dbReference>
<dbReference type="EMBL" id="JAENII010000008">
    <property type="protein sequence ID" value="MBK1827614.1"/>
    <property type="molecule type" value="Genomic_DNA"/>
</dbReference>
<organism evidence="4 5">
    <name type="scientific">Haloferula rosea</name>
    <dbReference type="NCBI Taxonomy" id="490093"/>
    <lineage>
        <taxon>Bacteria</taxon>
        <taxon>Pseudomonadati</taxon>
        <taxon>Verrucomicrobiota</taxon>
        <taxon>Verrucomicrobiia</taxon>
        <taxon>Verrucomicrobiales</taxon>
        <taxon>Verrucomicrobiaceae</taxon>
        <taxon>Haloferula</taxon>
    </lineage>
</organism>
<dbReference type="PANTHER" id="PTHR42760">
    <property type="entry name" value="SHORT-CHAIN DEHYDROGENASES/REDUCTASES FAMILY MEMBER"/>
    <property type="match status" value="1"/>
</dbReference>
<comment type="similarity">
    <text evidence="1">Belongs to the short-chain dehydrogenases/reductases (SDR) family.</text>
</comment>
<gene>
    <name evidence="4" type="primary">fabG</name>
    <name evidence="4" type="ORF">JIN81_11335</name>
</gene>
<evidence type="ECO:0000259" key="3">
    <source>
        <dbReference type="SMART" id="SM00822"/>
    </source>
</evidence>